<dbReference type="InterPro" id="IPR004358">
    <property type="entry name" value="Sig_transdc_His_kin-like_C"/>
</dbReference>
<keyword evidence="5 9" id="KW-0808">Transferase</keyword>
<dbReference type="CDD" id="cd00075">
    <property type="entry name" value="HATPase"/>
    <property type="match status" value="1"/>
</dbReference>
<dbReference type="InterPro" id="IPR014710">
    <property type="entry name" value="RmlC-like_jellyroll"/>
</dbReference>
<dbReference type="InterPro" id="IPR018490">
    <property type="entry name" value="cNMP-bd_dom_sf"/>
</dbReference>
<dbReference type="InterPro" id="IPR005467">
    <property type="entry name" value="His_kinase_dom"/>
</dbReference>
<keyword evidence="10" id="KW-1185">Reference proteome</keyword>
<dbReference type="Pfam" id="PF02518">
    <property type="entry name" value="HATPase_c"/>
    <property type="match status" value="1"/>
</dbReference>
<dbReference type="PANTHER" id="PTHR43065:SF48">
    <property type="entry name" value="HISTIDINE KINASE"/>
    <property type="match status" value="1"/>
</dbReference>
<dbReference type="InterPro" id="IPR036890">
    <property type="entry name" value="HATPase_C_sf"/>
</dbReference>
<dbReference type="Proteomes" id="UP000198976">
    <property type="component" value="Chromosome I"/>
</dbReference>
<keyword evidence="5 9" id="KW-0418">Kinase</keyword>
<dbReference type="PROSITE" id="PS50109">
    <property type="entry name" value="HIS_KIN"/>
    <property type="match status" value="1"/>
</dbReference>
<dbReference type="GO" id="GO:0016301">
    <property type="term" value="F:kinase activity"/>
    <property type="evidence" value="ECO:0007669"/>
    <property type="project" value="UniProtKB-KW"/>
</dbReference>
<dbReference type="Pfam" id="PF00027">
    <property type="entry name" value="cNMP_binding"/>
    <property type="match status" value="1"/>
</dbReference>
<dbReference type="PRINTS" id="PR00344">
    <property type="entry name" value="BCTRLSENSOR"/>
</dbReference>
<sequence>MIDEGTPSALHPRHADACAILVIGDGSDGIAATLVEDLTGAFSHIEVRSIADVDGIDAECAYLARSRTRLVLGFVTSEVGSLDRAFEALKAYPCTQHNEWVVVTRSRTHTDMSRALASGLLASVISVPWTLPTLVAQSYGAITRLLLRYEMNEAERERIAGPVPDNAVRGPVLFGLDHSEREVLNDLLAGAERVLGPRPILEVGPHTDLTTQGQPVRAVHLVLDGHVALHRDSDQGDILLHHATSGPLIGLVSLARGENAFFTSTTTTPVKVVRLTNEQLQLVIAEDPPMAATLAALAIQSLARRLVRAEYLHIENRVLVDDLRHTRAELVERARYAMLGELSAGIAHELNNPITAVDRAADHLRDDITTLMDSAYADHDPSDKLRAAHEAMTRALDAHPRSTADERRLVSELMSELKVSRQFARRLVRAGVHDVATARPLVAASAPPSYMTMVETGAQIGSSLRSLTVAAGRVVQLTDSLKGYARPDGTDARIVDVREGIEDVLRLTAHRLRHVEVLRDFEGEPLVVGHPAKLEQVWTNVLVNAAEAFEDEDEADAYAQPARGDEPPSITVSARTAGPDVVVDIVDNGPGIPANVLAKMFEPHFTTKSGRVRYGLGMGMSICRSIITDAGGTINVASQPGRTQVTIRLPKAADHEGGPTHSEHKERS</sequence>
<protein>
    <recommendedName>
        <fullName evidence="3">histidine kinase</fullName>
        <ecNumber evidence="3">2.7.13.3</ecNumber>
    </recommendedName>
</protein>
<evidence type="ECO:0000256" key="6">
    <source>
        <dbReference type="ARBA" id="ARBA00023012"/>
    </source>
</evidence>
<evidence type="ECO:0000259" key="7">
    <source>
        <dbReference type="PROSITE" id="PS50042"/>
    </source>
</evidence>
<gene>
    <name evidence="9" type="ORF">SAMN04489714_0032</name>
</gene>
<evidence type="ECO:0000256" key="3">
    <source>
        <dbReference type="ARBA" id="ARBA00012438"/>
    </source>
</evidence>
<dbReference type="CDD" id="cd00038">
    <property type="entry name" value="CAP_ED"/>
    <property type="match status" value="1"/>
</dbReference>
<comment type="catalytic activity">
    <reaction evidence="1">
        <text>ATP + protein L-histidine = ADP + protein N-phospho-L-histidine.</text>
        <dbReference type="EC" id="2.7.13.3"/>
    </reaction>
</comment>
<evidence type="ECO:0000256" key="4">
    <source>
        <dbReference type="ARBA" id="ARBA00022553"/>
    </source>
</evidence>
<dbReference type="InterPro" id="IPR003661">
    <property type="entry name" value="HisK_dim/P_dom"/>
</dbReference>
<dbReference type="SUPFAM" id="SSF51206">
    <property type="entry name" value="cAMP-binding domain-like"/>
    <property type="match status" value="1"/>
</dbReference>
<feature type="domain" description="Histidine kinase" evidence="8">
    <location>
        <begin position="345"/>
        <end position="653"/>
    </location>
</feature>
<evidence type="ECO:0000256" key="2">
    <source>
        <dbReference type="ARBA" id="ARBA00004236"/>
    </source>
</evidence>
<keyword evidence="6" id="KW-0902">Two-component regulatory system</keyword>
<feature type="domain" description="Cyclic nucleotide-binding" evidence="7">
    <location>
        <begin position="172"/>
        <end position="284"/>
    </location>
</feature>
<keyword evidence="4" id="KW-0597">Phosphoprotein</keyword>
<dbReference type="EC" id="2.7.13.3" evidence="3"/>
<evidence type="ECO:0000313" key="9">
    <source>
        <dbReference type="EMBL" id="SDT85393.1"/>
    </source>
</evidence>
<proteinExistence type="predicted"/>
<dbReference type="SMART" id="SM00387">
    <property type="entry name" value="HATPase_c"/>
    <property type="match status" value="1"/>
</dbReference>
<organism evidence="9 10">
    <name type="scientific">Schaalia radingae</name>
    <dbReference type="NCBI Taxonomy" id="131110"/>
    <lineage>
        <taxon>Bacteria</taxon>
        <taxon>Bacillati</taxon>
        <taxon>Actinomycetota</taxon>
        <taxon>Actinomycetes</taxon>
        <taxon>Actinomycetales</taxon>
        <taxon>Actinomycetaceae</taxon>
        <taxon>Schaalia</taxon>
    </lineage>
</organism>
<evidence type="ECO:0000256" key="5">
    <source>
        <dbReference type="ARBA" id="ARBA00022777"/>
    </source>
</evidence>
<dbReference type="Gene3D" id="1.10.287.130">
    <property type="match status" value="1"/>
</dbReference>
<dbReference type="Gene3D" id="2.60.120.10">
    <property type="entry name" value="Jelly Rolls"/>
    <property type="match status" value="1"/>
</dbReference>
<evidence type="ECO:0000313" key="10">
    <source>
        <dbReference type="Proteomes" id="UP000198976"/>
    </source>
</evidence>
<dbReference type="SUPFAM" id="SSF55874">
    <property type="entry name" value="ATPase domain of HSP90 chaperone/DNA topoisomerase II/histidine kinase"/>
    <property type="match status" value="1"/>
</dbReference>
<evidence type="ECO:0000259" key="8">
    <source>
        <dbReference type="PROSITE" id="PS50109"/>
    </source>
</evidence>
<dbReference type="InterPro" id="IPR000595">
    <property type="entry name" value="cNMP-bd_dom"/>
</dbReference>
<dbReference type="PROSITE" id="PS50042">
    <property type="entry name" value="CNMP_BINDING_3"/>
    <property type="match status" value="1"/>
</dbReference>
<dbReference type="InterPro" id="IPR003594">
    <property type="entry name" value="HATPase_dom"/>
</dbReference>
<name>A0ABY0V4K3_9ACTO</name>
<dbReference type="PANTHER" id="PTHR43065">
    <property type="entry name" value="SENSOR HISTIDINE KINASE"/>
    <property type="match status" value="1"/>
</dbReference>
<dbReference type="SUPFAM" id="SSF47384">
    <property type="entry name" value="Homodimeric domain of signal transducing histidine kinase"/>
    <property type="match status" value="1"/>
</dbReference>
<dbReference type="EMBL" id="LT629792">
    <property type="protein sequence ID" value="SDT85393.1"/>
    <property type="molecule type" value="Genomic_DNA"/>
</dbReference>
<reference evidence="9 10" key="1">
    <citation type="submission" date="2016-10" db="EMBL/GenBank/DDBJ databases">
        <authorList>
            <person name="Varghese N."/>
            <person name="Submissions S."/>
        </authorList>
    </citation>
    <scope>NUCLEOTIDE SEQUENCE [LARGE SCALE GENOMIC DNA]</scope>
    <source>
        <strain evidence="9 10">DSM 9169</strain>
    </source>
</reference>
<evidence type="ECO:0000256" key="1">
    <source>
        <dbReference type="ARBA" id="ARBA00000085"/>
    </source>
</evidence>
<accession>A0ABY0V4K3</accession>
<dbReference type="RefSeq" id="WP_092648042.1">
    <property type="nucleotide sequence ID" value="NZ_LT629792.1"/>
</dbReference>
<dbReference type="Gene3D" id="3.30.565.10">
    <property type="entry name" value="Histidine kinase-like ATPase, C-terminal domain"/>
    <property type="match status" value="1"/>
</dbReference>
<dbReference type="CDD" id="cd00082">
    <property type="entry name" value="HisKA"/>
    <property type="match status" value="1"/>
</dbReference>
<comment type="subcellular location">
    <subcellularLocation>
        <location evidence="2">Cell membrane</location>
    </subcellularLocation>
</comment>
<dbReference type="InterPro" id="IPR036097">
    <property type="entry name" value="HisK_dim/P_sf"/>
</dbReference>